<feature type="transmembrane region" description="Helical" evidence="1">
    <location>
        <begin position="61"/>
        <end position="83"/>
    </location>
</feature>
<feature type="transmembrane region" description="Helical" evidence="1">
    <location>
        <begin position="89"/>
        <end position="107"/>
    </location>
</feature>
<dbReference type="AlphaFoldDB" id="A0A5P1FSP7"/>
<reference evidence="3" key="1">
    <citation type="journal article" date="2017" name="Nat. Commun.">
        <title>The asparagus genome sheds light on the origin and evolution of a young Y chromosome.</title>
        <authorList>
            <person name="Harkess A."/>
            <person name="Zhou J."/>
            <person name="Xu C."/>
            <person name="Bowers J.E."/>
            <person name="Van der Hulst R."/>
            <person name="Ayyampalayam S."/>
            <person name="Mercati F."/>
            <person name="Riccardi P."/>
            <person name="McKain M.R."/>
            <person name="Kakrana A."/>
            <person name="Tang H."/>
            <person name="Ray J."/>
            <person name="Groenendijk J."/>
            <person name="Arikit S."/>
            <person name="Mathioni S.M."/>
            <person name="Nakano M."/>
            <person name="Shan H."/>
            <person name="Telgmann-Rauber A."/>
            <person name="Kanno A."/>
            <person name="Yue Z."/>
            <person name="Chen H."/>
            <person name="Li W."/>
            <person name="Chen Y."/>
            <person name="Xu X."/>
            <person name="Zhang Y."/>
            <person name="Luo S."/>
            <person name="Chen H."/>
            <person name="Gao J."/>
            <person name="Mao Z."/>
            <person name="Pires J.C."/>
            <person name="Luo M."/>
            <person name="Kudrna D."/>
            <person name="Wing R.A."/>
            <person name="Meyers B.C."/>
            <person name="Yi K."/>
            <person name="Kong H."/>
            <person name="Lavrijsen P."/>
            <person name="Sunseri F."/>
            <person name="Falavigna A."/>
            <person name="Ye Y."/>
            <person name="Leebens-Mack J.H."/>
            <person name="Chen G."/>
        </authorList>
    </citation>
    <scope>NUCLEOTIDE SEQUENCE [LARGE SCALE GENOMIC DNA]</scope>
    <source>
        <strain evidence="3">cv. DH0086</strain>
    </source>
</reference>
<sequence length="116" mass="13846">MQGEGFSFHSETFQQACFWHFSPCKSNRFDIIYVKSESFKDVWRKQQPNSKLRRHITSWPCCFIQIRILVILCLLIYFVLVISYAISDLAIWTVLLTSFVSLYAKKLSRNFSCYRR</sequence>
<keyword evidence="1" id="KW-1133">Transmembrane helix</keyword>
<evidence type="ECO:0000256" key="1">
    <source>
        <dbReference type="SAM" id="Phobius"/>
    </source>
</evidence>
<protein>
    <submittedName>
        <fullName evidence="2">Uncharacterized protein</fullName>
    </submittedName>
</protein>
<keyword evidence="1" id="KW-0812">Transmembrane</keyword>
<proteinExistence type="predicted"/>
<organism evidence="2 3">
    <name type="scientific">Asparagus officinalis</name>
    <name type="common">Garden asparagus</name>
    <dbReference type="NCBI Taxonomy" id="4686"/>
    <lineage>
        <taxon>Eukaryota</taxon>
        <taxon>Viridiplantae</taxon>
        <taxon>Streptophyta</taxon>
        <taxon>Embryophyta</taxon>
        <taxon>Tracheophyta</taxon>
        <taxon>Spermatophyta</taxon>
        <taxon>Magnoliopsida</taxon>
        <taxon>Liliopsida</taxon>
        <taxon>Asparagales</taxon>
        <taxon>Asparagaceae</taxon>
        <taxon>Asparagoideae</taxon>
        <taxon>Asparagus</taxon>
    </lineage>
</organism>
<keyword evidence="1" id="KW-0472">Membrane</keyword>
<evidence type="ECO:0000313" key="2">
    <source>
        <dbReference type="EMBL" id="ONK81345.1"/>
    </source>
</evidence>
<accession>A0A5P1FSP7</accession>
<dbReference type="Proteomes" id="UP000243459">
    <property type="component" value="Chromosome 1"/>
</dbReference>
<name>A0A5P1FSP7_ASPOF</name>
<dbReference type="Gramene" id="ONK81345">
    <property type="protein sequence ID" value="ONK81345"/>
    <property type="gene ID" value="A4U43_C01F28070"/>
</dbReference>
<dbReference type="EMBL" id="CM007381">
    <property type="protein sequence ID" value="ONK81345.1"/>
    <property type="molecule type" value="Genomic_DNA"/>
</dbReference>
<evidence type="ECO:0000313" key="3">
    <source>
        <dbReference type="Proteomes" id="UP000243459"/>
    </source>
</evidence>
<gene>
    <name evidence="2" type="ORF">A4U43_C01F28070</name>
</gene>
<keyword evidence="3" id="KW-1185">Reference proteome</keyword>